<protein>
    <recommendedName>
        <fullName evidence="8">NAD(P)-binding protein</fullName>
    </recommendedName>
</protein>
<evidence type="ECO:0000256" key="4">
    <source>
        <dbReference type="RuleBase" id="RU000363"/>
    </source>
</evidence>
<evidence type="ECO:0000313" key="6">
    <source>
        <dbReference type="EMBL" id="KAA8565455.1"/>
    </source>
</evidence>
<dbReference type="PROSITE" id="PS00061">
    <property type="entry name" value="ADH_SHORT"/>
    <property type="match status" value="1"/>
</dbReference>
<comment type="similarity">
    <text evidence="1 4">Belongs to the short-chain dehydrogenases/reductases (SDR) family.</text>
</comment>
<evidence type="ECO:0000256" key="3">
    <source>
        <dbReference type="ARBA" id="ARBA00023002"/>
    </source>
</evidence>
<dbReference type="GO" id="GO:0000140">
    <property type="term" value="F:acylglycerone-phosphate reductase (NADP+) activity"/>
    <property type="evidence" value="ECO:0007669"/>
    <property type="project" value="TreeGrafter"/>
</dbReference>
<proteinExistence type="inferred from homology"/>
<dbReference type="PANTHER" id="PTHR44169:SF3">
    <property type="entry name" value="SHORT-CHAIN DEHYDROGENASE SRDE"/>
    <property type="match status" value="1"/>
</dbReference>
<keyword evidence="5" id="KW-1133">Transmembrane helix</keyword>
<dbReference type="GO" id="GO:0004806">
    <property type="term" value="F:triacylglycerol lipase activity"/>
    <property type="evidence" value="ECO:0007669"/>
    <property type="project" value="TreeGrafter"/>
</dbReference>
<dbReference type="EMBL" id="VICG01000013">
    <property type="protein sequence ID" value="KAA8565455.1"/>
    <property type="molecule type" value="Genomic_DNA"/>
</dbReference>
<dbReference type="Pfam" id="PF00106">
    <property type="entry name" value="adh_short"/>
    <property type="match status" value="1"/>
</dbReference>
<dbReference type="Proteomes" id="UP000322873">
    <property type="component" value="Unassembled WGS sequence"/>
</dbReference>
<evidence type="ECO:0000256" key="5">
    <source>
        <dbReference type="SAM" id="Phobius"/>
    </source>
</evidence>
<keyword evidence="3" id="KW-0560">Oxidoreductase</keyword>
<dbReference type="InterPro" id="IPR002347">
    <property type="entry name" value="SDR_fam"/>
</dbReference>
<dbReference type="PRINTS" id="PR00081">
    <property type="entry name" value="GDHRDH"/>
</dbReference>
<keyword evidence="5" id="KW-0812">Transmembrane</keyword>
<dbReference type="InterPro" id="IPR036291">
    <property type="entry name" value="NAD(P)-bd_dom_sf"/>
</dbReference>
<dbReference type="PRINTS" id="PR00080">
    <property type="entry name" value="SDRFAMILY"/>
</dbReference>
<keyword evidence="5" id="KW-0472">Membrane</keyword>
<gene>
    <name evidence="6" type="ORF">EYC84_009315</name>
</gene>
<evidence type="ECO:0000256" key="1">
    <source>
        <dbReference type="ARBA" id="ARBA00006484"/>
    </source>
</evidence>
<dbReference type="GO" id="GO:0019433">
    <property type="term" value="P:triglyceride catabolic process"/>
    <property type="evidence" value="ECO:0007669"/>
    <property type="project" value="TreeGrafter"/>
</dbReference>
<evidence type="ECO:0008006" key="8">
    <source>
        <dbReference type="Google" id="ProtNLM"/>
    </source>
</evidence>
<dbReference type="GO" id="GO:0005811">
    <property type="term" value="C:lipid droplet"/>
    <property type="evidence" value="ECO:0007669"/>
    <property type="project" value="TreeGrafter"/>
</dbReference>
<reference evidence="6 7" key="1">
    <citation type="submission" date="2019-06" db="EMBL/GenBank/DDBJ databases">
        <title>Genome Sequence of the Brown Rot Fungal Pathogen Monilinia fructicola.</title>
        <authorList>
            <person name="De Miccolis Angelini R.M."/>
            <person name="Landi L."/>
            <person name="Abate D."/>
            <person name="Pollastro S."/>
            <person name="Romanazzi G."/>
            <person name="Faretra F."/>
        </authorList>
    </citation>
    <scope>NUCLEOTIDE SEQUENCE [LARGE SCALE GENOMIC DNA]</scope>
    <source>
        <strain evidence="6 7">Mfrc123</strain>
    </source>
</reference>
<keyword evidence="7" id="KW-1185">Reference proteome</keyword>
<accession>A0A5M9JE36</accession>
<dbReference type="AlphaFoldDB" id="A0A5M9JE36"/>
<comment type="caution">
    <text evidence="6">The sequence shown here is derived from an EMBL/GenBank/DDBJ whole genome shotgun (WGS) entry which is preliminary data.</text>
</comment>
<dbReference type="InterPro" id="IPR020904">
    <property type="entry name" value="Sc_DH/Rdtase_CS"/>
</dbReference>
<name>A0A5M9JE36_MONFR</name>
<dbReference type="PANTHER" id="PTHR44169">
    <property type="entry name" value="NADPH-DEPENDENT 1-ACYLDIHYDROXYACETONE PHOSPHATE REDUCTASE"/>
    <property type="match status" value="1"/>
</dbReference>
<keyword evidence="2" id="KW-0521">NADP</keyword>
<dbReference type="SUPFAM" id="SSF51735">
    <property type="entry name" value="NAD(P)-binding Rossmann-fold domains"/>
    <property type="match status" value="1"/>
</dbReference>
<dbReference type="GO" id="GO:0006654">
    <property type="term" value="P:phosphatidic acid biosynthetic process"/>
    <property type="evidence" value="ECO:0007669"/>
    <property type="project" value="TreeGrafter"/>
</dbReference>
<evidence type="ECO:0000256" key="2">
    <source>
        <dbReference type="ARBA" id="ARBA00022857"/>
    </source>
</evidence>
<feature type="transmembrane region" description="Helical" evidence="5">
    <location>
        <begin position="124"/>
        <end position="145"/>
    </location>
</feature>
<organism evidence="6 7">
    <name type="scientific">Monilinia fructicola</name>
    <name type="common">Brown rot fungus</name>
    <name type="synonym">Ciboria fructicola</name>
    <dbReference type="NCBI Taxonomy" id="38448"/>
    <lineage>
        <taxon>Eukaryota</taxon>
        <taxon>Fungi</taxon>
        <taxon>Dikarya</taxon>
        <taxon>Ascomycota</taxon>
        <taxon>Pezizomycotina</taxon>
        <taxon>Leotiomycetes</taxon>
        <taxon>Helotiales</taxon>
        <taxon>Sclerotiniaceae</taxon>
        <taxon>Monilinia</taxon>
    </lineage>
</organism>
<dbReference type="GO" id="GO:0005783">
    <property type="term" value="C:endoplasmic reticulum"/>
    <property type="evidence" value="ECO:0007669"/>
    <property type="project" value="TreeGrafter"/>
</dbReference>
<dbReference type="VEuPathDB" id="FungiDB:MFRU_006g00370"/>
<dbReference type="Gene3D" id="3.40.50.720">
    <property type="entry name" value="NAD(P)-binding Rossmann-like Domain"/>
    <property type="match status" value="1"/>
</dbReference>
<evidence type="ECO:0000313" key="7">
    <source>
        <dbReference type="Proteomes" id="UP000322873"/>
    </source>
</evidence>
<sequence length="276" mass="31163">MSERQRYALVTGCGQGGIGEALVHEYKRRGLYAIATLLPQESSEHLDKEKITWFRLDVTKDESILEFKENLLDITGGYLDVLVNNAGICYTMTAIDTNVGSVERMFDVNVFGPMRMVHHFHGMLIKSAGTIVSIGSIGGIVPYVYGSSYNASKAALQHWTNTLRLEMAPFNVKVLMGDQNRELPPDSYFAPLASEFKQHVQRTPKTTNRFVYAGNVVTQSLKASPPAWFWTGSATRIIRFLDTFAFRTVWDYIFWSDFNFGKLQKAHALKEGDKTR</sequence>